<organism evidence="5 6">
    <name type="scientific">Sporormia fimetaria CBS 119925</name>
    <dbReference type="NCBI Taxonomy" id="1340428"/>
    <lineage>
        <taxon>Eukaryota</taxon>
        <taxon>Fungi</taxon>
        <taxon>Dikarya</taxon>
        <taxon>Ascomycota</taxon>
        <taxon>Pezizomycotina</taxon>
        <taxon>Dothideomycetes</taxon>
        <taxon>Pleosporomycetidae</taxon>
        <taxon>Pleosporales</taxon>
        <taxon>Sporormiaceae</taxon>
        <taxon>Sporormia</taxon>
    </lineage>
</organism>
<dbReference type="PANTHER" id="PTHR11842">
    <property type="entry name" value="MITOTIC SPINDLE ASSEMBLY CHECKPOINT PROTEIN MAD2"/>
    <property type="match status" value="1"/>
</dbReference>
<evidence type="ECO:0000313" key="6">
    <source>
        <dbReference type="Proteomes" id="UP000799440"/>
    </source>
</evidence>
<dbReference type="Gene3D" id="3.30.900.10">
    <property type="entry name" value="HORMA domain"/>
    <property type="match status" value="1"/>
</dbReference>
<dbReference type="PROSITE" id="PS50815">
    <property type="entry name" value="HORMA"/>
    <property type="match status" value="1"/>
</dbReference>
<protein>
    <submittedName>
        <fullName evidence="5">DNA-binding protein</fullName>
    </submittedName>
</protein>
<dbReference type="GO" id="GO:0003677">
    <property type="term" value="F:DNA binding"/>
    <property type="evidence" value="ECO:0007669"/>
    <property type="project" value="UniProtKB-KW"/>
</dbReference>
<evidence type="ECO:0000256" key="3">
    <source>
        <dbReference type="SAM" id="Phobius"/>
    </source>
</evidence>
<evidence type="ECO:0000259" key="4">
    <source>
        <dbReference type="PROSITE" id="PS50815"/>
    </source>
</evidence>
<accession>A0A6A6VC06</accession>
<gene>
    <name evidence="5" type="ORF">M011DRAFT_402804</name>
</gene>
<keyword evidence="3" id="KW-0812">Transmembrane</keyword>
<dbReference type="SUPFAM" id="SSF56019">
    <property type="entry name" value="The spindle assembly checkpoint protein mad2"/>
    <property type="match status" value="1"/>
</dbReference>
<feature type="region of interest" description="Disordered" evidence="2">
    <location>
        <begin position="205"/>
        <end position="230"/>
    </location>
</feature>
<dbReference type="PANTHER" id="PTHR11842:SF10">
    <property type="entry name" value="MITOTIC SPINDLE ASSEMBLY CHECKPOINT PROTEIN MAD2B"/>
    <property type="match status" value="1"/>
</dbReference>
<evidence type="ECO:0000256" key="1">
    <source>
        <dbReference type="ARBA" id="ARBA00010348"/>
    </source>
</evidence>
<sequence length="276" mass="30752">MVHTFTSLLGHFSSFLTAYVHTLLYLRALYPPASFIRARFHNTPVYQSRHPAVCHWILDAISAVKSELLAGTVARIAIVVYSHDSSRKGGSVDIMERYMFDVSTFPRLSKDERNLPMDWEDAVDEEEENAEADAEADDTKTEEDLPQDLAEQFRAALVLLTTQCSRLAPLPKNCSFNISMELRDEADVDPPLGHPQLWIPVQSSLQKTGRKGAENKNQQGRQEGKDLGGARVVPIRNVEAGVLNWDMWIEEGKAKPDMQTTGASTNVGTHQGSSSR</sequence>
<feature type="transmembrane region" description="Helical" evidence="3">
    <location>
        <begin position="12"/>
        <end position="30"/>
    </location>
</feature>
<feature type="compositionally biased region" description="Acidic residues" evidence="2">
    <location>
        <begin position="122"/>
        <end position="136"/>
    </location>
</feature>
<dbReference type="Pfam" id="PF02301">
    <property type="entry name" value="HORMA"/>
    <property type="match status" value="1"/>
</dbReference>
<reference evidence="5" key="1">
    <citation type="journal article" date="2020" name="Stud. Mycol.">
        <title>101 Dothideomycetes genomes: a test case for predicting lifestyles and emergence of pathogens.</title>
        <authorList>
            <person name="Haridas S."/>
            <person name="Albert R."/>
            <person name="Binder M."/>
            <person name="Bloem J."/>
            <person name="Labutti K."/>
            <person name="Salamov A."/>
            <person name="Andreopoulos B."/>
            <person name="Baker S."/>
            <person name="Barry K."/>
            <person name="Bills G."/>
            <person name="Bluhm B."/>
            <person name="Cannon C."/>
            <person name="Castanera R."/>
            <person name="Culley D."/>
            <person name="Daum C."/>
            <person name="Ezra D."/>
            <person name="Gonzalez J."/>
            <person name="Henrissat B."/>
            <person name="Kuo A."/>
            <person name="Liang C."/>
            <person name="Lipzen A."/>
            <person name="Lutzoni F."/>
            <person name="Magnuson J."/>
            <person name="Mondo S."/>
            <person name="Nolan M."/>
            <person name="Ohm R."/>
            <person name="Pangilinan J."/>
            <person name="Park H.-J."/>
            <person name="Ramirez L."/>
            <person name="Alfaro M."/>
            <person name="Sun H."/>
            <person name="Tritt A."/>
            <person name="Yoshinaga Y."/>
            <person name="Zwiers L.-H."/>
            <person name="Turgeon B."/>
            <person name="Goodwin S."/>
            <person name="Spatafora J."/>
            <person name="Crous P."/>
            <person name="Grigoriev I."/>
        </authorList>
    </citation>
    <scope>NUCLEOTIDE SEQUENCE</scope>
    <source>
        <strain evidence="5">CBS 119925</strain>
    </source>
</reference>
<dbReference type="AlphaFoldDB" id="A0A6A6VC06"/>
<feature type="compositionally biased region" description="Polar residues" evidence="2">
    <location>
        <begin position="258"/>
        <end position="276"/>
    </location>
</feature>
<dbReference type="InterPro" id="IPR045091">
    <property type="entry name" value="Mad2-like"/>
</dbReference>
<dbReference type="GO" id="GO:0016035">
    <property type="term" value="C:zeta DNA polymerase complex"/>
    <property type="evidence" value="ECO:0007669"/>
    <property type="project" value="TreeGrafter"/>
</dbReference>
<dbReference type="OrthoDB" id="21254at2759"/>
<dbReference type="Proteomes" id="UP000799440">
    <property type="component" value="Unassembled WGS sequence"/>
</dbReference>
<feature type="region of interest" description="Disordered" evidence="2">
    <location>
        <begin position="122"/>
        <end position="143"/>
    </location>
</feature>
<feature type="region of interest" description="Disordered" evidence="2">
    <location>
        <begin position="253"/>
        <end position="276"/>
    </location>
</feature>
<dbReference type="InterPro" id="IPR036570">
    <property type="entry name" value="HORMA_dom_sf"/>
</dbReference>
<dbReference type="InterPro" id="IPR003511">
    <property type="entry name" value="HORMA_dom"/>
</dbReference>
<keyword evidence="6" id="KW-1185">Reference proteome</keyword>
<evidence type="ECO:0000313" key="5">
    <source>
        <dbReference type="EMBL" id="KAF2747264.1"/>
    </source>
</evidence>
<keyword evidence="3" id="KW-1133">Transmembrane helix</keyword>
<dbReference type="EMBL" id="MU006573">
    <property type="protein sequence ID" value="KAF2747264.1"/>
    <property type="molecule type" value="Genomic_DNA"/>
</dbReference>
<evidence type="ECO:0000256" key="2">
    <source>
        <dbReference type="SAM" id="MobiDB-lite"/>
    </source>
</evidence>
<proteinExistence type="inferred from homology"/>
<keyword evidence="3" id="KW-0472">Membrane</keyword>
<name>A0A6A6VC06_9PLEO</name>
<feature type="domain" description="HORMA" evidence="4">
    <location>
        <begin position="6"/>
        <end position="242"/>
    </location>
</feature>
<comment type="similarity">
    <text evidence="1">Belongs to the MAD2 family.</text>
</comment>
<keyword evidence="5" id="KW-0238">DNA-binding</keyword>